<dbReference type="AlphaFoldDB" id="A0A7J7N9C1"/>
<organism evidence="1 2">
    <name type="scientific">Kingdonia uniflora</name>
    <dbReference type="NCBI Taxonomy" id="39325"/>
    <lineage>
        <taxon>Eukaryota</taxon>
        <taxon>Viridiplantae</taxon>
        <taxon>Streptophyta</taxon>
        <taxon>Embryophyta</taxon>
        <taxon>Tracheophyta</taxon>
        <taxon>Spermatophyta</taxon>
        <taxon>Magnoliopsida</taxon>
        <taxon>Ranunculales</taxon>
        <taxon>Circaeasteraceae</taxon>
        <taxon>Kingdonia</taxon>
    </lineage>
</organism>
<protein>
    <submittedName>
        <fullName evidence="1">Uncharacterized protein</fullName>
    </submittedName>
</protein>
<dbReference type="EMBL" id="JACGCM010000972">
    <property type="protein sequence ID" value="KAF6163590.1"/>
    <property type="molecule type" value="Genomic_DNA"/>
</dbReference>
<gene>
    <name evidence="1" type="ORF">GIB67_022155</name>
</gene>
<proteinExistence type="predicted"/>
<accession>A0A7J7N9C1</accession>
<comment type="caution">
    <text evidence="1">The sequence shown here is derived from an EMBL/GenBank/DDBJ whole genome shotgun (WGS) entry which is preliminary data.</text>
</comment>
<reference evidence="1 2" key="1">
    <citation type="journal article" date="2020" name="IScience">
        <title>Genome Sequencing of the Endangered Kingdonia uniflora (Circaeasteraceae, Ranunculales) Reveals Potential Mechanisms of Evolutionary Specialization.</title>
        <authorList>
            <person name="Sun Y."/>
            <person name="Deng T."/>
            <person name="Zhang A."/>
            <person name="Moore M.J."/>
            <person name="Landis J.B."/>
            <person name="Lin N."/>
            <person name="Zhang H."/>
            <person name="Zhang X."/>
            <person name="Huang J."/>
            <person name="Zhang X."/>
            <person name="Sun H."/>
            <person name="Wang H."/>
        </authorList>
    </citation>
    <scope>NUCLEOTIDE SEQUENCE [LARGE SCALE GENOMIC DNA]</scope>
    <source>
        <strain evidence="1">TB1705</strain>
        <tissue evidence="1">Leaf</tissue>
    </source>
</reference>
<keyword evidence="2" id="KW-1185">Reference proteome</keyword>
<dbReference type="Proteomes" id="UP000541444">
    <property type="component" value="Unassembled WGS sequence"/>
</dbReference>
<name>A0A7J7N9C1_9MAGN</name>
<evidence type="ECO:0000313" key="2">
    <source>
        <dbReference type="Proteomes" id="UP000541444"/>
    </source>
</evidence>
<sequence>MVICFWEDEEVKRNAESMDILVIKKSHSLCLQARKLYTGHISGEQTQSRKVLEVKDSGGMNGFIHPLPEVSQLTQSGFRLKRRMDVSINSVF</sequence>
<evidence type="ECO:0000313" key="1">
    <source>
        <dbReference type="EMBL" id="KAF6163590.1"/>
    </source>
</evidence>